<name>A0ABT9EL62_9SPHN</name>
<protein>
    <recommendedName>
        <fullName evidence="3">Methyltransferase</fullName>
    </recommendedName>
</protein>
<evidence type="ECO:0000313" key="2">
    <source>
        <dbReference type="Proteomes" id="UP001230685"/>
    </source>
</evidence>
<accession>A0ABT9EL62</accession>
<sequence>MVKPLSEYFASVKYADAFDYGYGPVRDFLSYPYETNAADWVITNPPFRLAEEFILRSFDVARHGVAMLVRTVFLESVGRYNRLFLNDPPSVFAQFVERVPMVKGRLDQKATTATGYAWLIWEHQKRDASKLAWIPPCRRQLERLSDYSDDQPALF</sequence>
<comment type="caution">
    <text evidence="1">The sequence shown here is derived from an EMBL/GenBank/DDBJ whole genome shotgun (WGS) entry which is preliminary data.</text>
</comment>
<evidence type="ECO:0008006" key="3">
    <source>
        <dbReference type="Google" id="ProtNLM"/>
    </source>
</evidence>
<organism evidence="1 2">
    <name type="scientific">Sphingomonas aurea</name>
    <dbReference type="NCBI Taxonomy" id="3063994"/>
    <lineage>
        <taxon>Bacteria</taxon>
        <taxon>Pseudomonadati</taxon>
        <taxon>Pseudomonadota</taxon>
        <taxon>Alphaproteobacteria</taxon>
        <taxon>Sphingomonadales</taxon>
        <taxon>Sphingomonadaceae</taxon>
        <taxon>Sphingomonas</taxon>
    </lineage>
</organism>
<dbReference type="RefSeq" id="WP_305173402.1">
    <property type="nucleotide sequence ID" value="NZ_JAUUDS010000005.1"/>
</dbReference>
<evidence type="ECO:0000313" key="1">
    <source>
        <dbReference type="EMBL" id="MDP1027689.1"/>
    </source>
</evidence>
<dbReference type="Proteomes" id="UP001230685">
    <property type="component" value="Unassembled WGS sequence"/>
</dbReference>
<proteinExistence type="predicted"/>
<gene>
    <name evidence="1" type="ORF">Q5H91_10730</name>
</gene>
<dbReference type="EMBL" id="JAUUDS010000005">
    <property type="protein sequence ID" value="MDP1027689.1"/>
    <property type="molecule type" value="Genomic_DNA"/>
</dbReference>
<reference evidence="1 2" key="1">
    <citation type="submission" date="2023-07" db="EMBL/GenBank/DDBJ databases">
        <authorList>
            <person name="Kim M.K."/>
        </authorList>
    </citation>
    <scope>NUCLEOTIDE SEQUENCE [LARGE SCALE GENOMIC DNA]</scope>
    <source>
        <strain evidence="1 2">KR1UV-12</strain>
    </source>
</reference>
<keyword evidence="2" id="KW-1185">Reference proteome</keyword>